<dbReference type="InterPro" id="IPR041617">
    <property type="entry name" value="TPR_MalT"/>
</dbReference>
<dbReference type="InterPro" id="IPR016032">
    <property type="entry name" value="Sig_transdc_resp-reg_C-effctor"/>
</dbReference>
<name>A0ABS5XI60_9GAMM</name>
<dbReference type="PANTHER" id="PTHR44688">
    <property type="entry name" value="DNA-BINDING TRANSCRIPTIONAL ACTIVATOR DEVR_DOSR"/>
    <property type="match status" value="1"/>
</dbReference>
<dbReference type="Gene3D" id="1.10.10.10">
    <property type="entry name" value="Winged helix-like DNA-binding domain superfamily/Winged helix DNA-binding domain"/>
    <property type="match status" value="1"/>
</dbReference>
<dbReference type="Pfam" id="PF17874">
    <property type="entry name" value="TPR_MalT"/>
    <property type="match status" value="1"/>
</dbReference>
<gene>
    <name evidence="5" type="ORF">J7302_11515</name>
</gene>
<organism evidence="5 6">
    <name type="scientific">Metapseudomonas boanensis</name>
    <dbReference type="NCBI Taxonomy" id="2822138"/>
    <lineage>
        <taxon>Bacteria</taxon>
        <taxon>Pseudomonadati</taxon>
        <taxon>Pseudomonadota</taxon>
        <taxon>Gammaproteobacteria</taxon>
        <taxon>Pseudomonadales</taxon>
        <taxon>Pseudomonadaceae</taxon>
        <taxon>Metapseudomonas</taxon>
    </lineage>
</organism>
<dbReference type="SMART" id="SM00421">
    <property type="entry name" value="HTH_LUXR"/>
    <property type="match status" value="1"/>
</dbReference>
<dbReference type="PROSITE" id="PS50043">
    <property type="entry name" value="HTH_LUXR_2"/>
    <property type="match status" value="1"/>
</dbReference>
<keyword evidence="2" id="KW-0238">DNA-binding</keyword>
<dbReference type="CDD" id="cd06170">
    <property type="entry name" value="LuxR_C_like"/>
    <property type="match status" value="1"/>
</dbReference>
<keyword evidence="3" id="KW-0804">Transcription</keyword>
<dbReference type="PRINTS" id="PR00038">
    <property type="entry name" value="HTHLUXR"/>
</dbReference>
<feature type="domain" description="HTH luxR-type" evidence="4">
    <location>
        <begin position="825"/>
        <end position="890"/>
    </location>
</feature>
<dbReference type="RefSeq" id="WP_215374083.1">
    <property type="nucleotide sequence ID" value="NZ_JAGTIS010000005.1"/>
</dbReference>
<sequence length="892" mass="99563">MINNKTSAIRPLQTDVTNLATFRAHSRGDQPCVLPREQLLERFNQVPRTLTLVHAPMGYGKTTLLRQFFAARRERRECHWLTLSEHDNDIEHFARRLDQVFAREPAEDVGHNPVERLESVLLATPFCLFLDEFEVIVNEGVLSFMRELLKRLGSDSEIVIGSRSIPAIGVPRLRAKGAVLEITAHQLSFSPEETRRLLRERAGNCLNDQQLALLQRRSGGWAAFLGLFSGTLDGPLSDEQLRQRIGAGGASMGELVSRHVLDGLTAEVKQFLADSSNLGEFDAELCDHALGRHDSRERIAYLERHQLFISRVDPGRERYRYHGLFADILKGGTGAERHRDIHRRAAQWYALHGQPVAAVNHFLQAGCAEQALRLIEQISPDLLAQGRSRLLLRWFDQLPADSVRGHRTLSLTLGWALGLGRRHSEVQQRLGALSLEAELAPAQRRECQSIRAVSLAMVDRTHESLALLDGERDLLEEAHPLHQQVMLHIIIYGQIAANDFAAARRALAQSLTVVVGGGGPRGSFTHLMANSFSAAIDLIQGRLSTALGQLSPDYAPGPPPHPLYRTGGRSLNDVTLAIALYERNELGRSQQLLSEILPLIAENGTPDQLIYAHLLMARIHLLRQEPNLANEYLDELDALSCVHDIPRLGNSAWLGRAWMAWKQGDMAGANYAYRRATAQSGQQGAGQLVAHQHEADWPALMQFRLAVEGRPGPSTLDELEKAIAVARQDGRVRRCLELQILLARAHLNLDQNDERALELLAAPLRHAIDQGYSRLFLDEGSDICRLALRWCETNRALLRNDSGHDPLLERFMAQLGQALASDTRQSQESVVLSPREIEVLALLETGMRNNEMAEKLFVSETTVRTHLRSINAKLGARSRTEAVSLARHMQLI</sequence>
<keyword evidence="1" id="KW-0805">Transcription regulation</keyword>
<dbReference type="InterPro" id="IPR059106">
    <property type="entry name" value="WHD_MalT"/>
</dbReference>
<dbReference type="InterPro" id="IPR000792">
    <property type="entry name" value="Tscrpt_reg_LuxR_C"/>
</dbReference>
<keyword evidence="6" id="KW-1185">Reference proteome</keyword>
<dbReference type="Pfam" id="PF25873">
    <property type="entry name" value="WHD_MalT"/>
    <property type="match status" value="1"/>
</dbReference>
<dbReference type="Pfam" id="PF00196">
    <property type="entry name" value="GerE"/>
    <property type="match status" value="1"/>
</dbReference>
<evidence type="ECO:0000259" key="4">
    <source>
        <dbReference type="PROSITE" id="PS50043"/>
    </source>
</evidence>
<dbReference type="EMBL" id="JAGTIS010000005">
    <property type="protein sequence ID" value="MBT8766745.1"/>
    <property type="molecule type" value="Genomic_DNA"/>
</dbReference>
<dbReference type="InterPro" id="IPR036388">
    <property type="entry name" value="WH-like_DNA-bd_sf"/>
</dbReference>
<dbReference type="SUPFAM" id="SSF52540">
    <property type="entry name" value="P-loop containing nucleoside triphosphate hydrolases"/>
    <property type="match status" value="1"/>
</dbReference>
<dbReference type="InterPro" id="IPR011990">
    <property type="entry name" value="TPR-like_helical_dom_sf"/>
</dbReference>
<dbReference type="Proteomes" id="UP001519667">
    <property type="component" value="Unassembled WGS sequence"/>
</dbReference>
<accession>A0ABS5XI60</accession>
<comment type="caution">
    <text evidence="5">The sequence shown here is derived from an EMBL/GenBank/DDBJ whole genome shotgun (WGS) entry which is preliminary data.</text>
</comment>
<evidence type="ECO:0000256" key="1">
    <source>
        <dbReference type="ARBA" id="ARBA00023015"/>
    </source>
</evidence>
<evidence type="ECO:0000256" key="3">
    <source>
        <dbReference type="ARBA" id="ARBA00023163"/>
    </source>
</evidence>
<reference evidence="5 6" key="1">
    <citation type="submission" date="2021-04" db="EMBL/GenBank/DDBJ databases">
        <title>Pseudomonas boanensis sp. nov., a bacterium isolated from river water used for household purposes in Boane District, Mozambique.</title>
        <authorList>
            <person name="Nicklasson M."/>
            <person name="Martin-Rodriguez A.J."/>
            <person name="Thorell K."/>
            <person name="Neves L."/>
            <person name="Mussagy A."/>
            <person name="Rydberg H.A."/>
            <person name="Hernroth B."/>
            <person name="Svensson-Stadler L."/>
            <person name="Sjoling A."/>
        </authorList>
    </citation>
    <scope>NUCLEOTIDE SEQUENCE [LARGE SCALE GENOMIC DNA]</scope>
    <source>
        <strain evidence="5 6">DB1</strain>
    </source>
</reference>
<proteinExistence type="predicted"/>
<dbReference type="PANTHER" id="PTHR44688:SF16">
    <property type="entry name" value="DNA-BINDING TRANSCRIPTIONAL ACTIVATOR DEVR_DOSR"/>
    <property type="match status" value="1"/>
</dbReference>
<evidence type="ECO:0000313" key="5">
    <source>
        <dbReference type="EMBL" id="MBT8766745.1"/>
    </source>
</evidence>
<dbReference type="Gene3D" id="3.40.50.300">
    <property type="entry name" value="P-loop containing nucleotide triphosphate hydrolases"/>
    <property type="match status" value="1"/>
</dbReference>
<dbReference type="Gene3D" id="1.25.40.10">
    <property type="entry name" value="Tetratricopeptide repeat domain"/>
    <property type="match status" value="1"/>
</dbReference>
<evidence type="ECO:0000256" key="2">
    <source>
        <dbReference type="ARBA" id="ARBA00023125"/>
    </source>
</evidence>
<protein>
    <recommendedName>
        <fullName evidence="4">HTH luxR-type domain-containing protein</fullName>
    </recommendedName>
</protein>
<dbReference type="SUPFAM" id="SSF46894">
    <property type="entry name" value="C-terminal effector domain of the bipartite response regulators"/>
    <property type="match status" value="1"/>
</dbReference>
<dbReference type="InterPro" id="IPR027417">
    <property type="entry name" value="P-loop_NTPase"/>
</dbReference>
<evidence type="ECO:0000313" key="6">
    <source>
        <dbReference type="Proteomes" id="UP001519667"/>
    </source>
</evidence>